<dbReference type="Pfam" id="PF25023">
    <property type="entry name" value="TEN_YD-shell"/>
    <property type="match status" value="1"/>
</dbReference>
<dbReference type="Proteomes" id="UP001501285">
    <property type="component" value="Unassembled WGS sequence"/>
</dbReference>
<evidence type="ECO:0000313" key="4">
    <source>
        <dbReference type="EMBL" id="GAA2018203.1"/>
    </source>
</evidence>
<dbReference type="Gene3D" id="2.180.10.10">
    <property type="entry name" value="RHS repeat-associated core"/>
    <property type="match status" value="1"/>
</dbReference>
<name>A0ABN2TRA8_9MICO</name>
<feature type="compositionally biased region" description="Low complexity" evidence="2">
    <location>
        <begin position="323"/>
        <end position="347"/>
    </location>
</feature>
<comment type="caution">
    <text evidence="4">The sequence shown here is derived from an EMBL/GenBank/DDBJ whole genome shotgun (WGS) entry which is preliminary data.</text>
</comment>
<feature type="compositionally biased region" description="Basic and acidic residues" evidence="2">
    <location>
        <begin position="1"/>
        <end position="10"/>
    </location>
</feature>
<proteinExistence type="predicted"/>
<dbReference type="EMBL" id="BAAANB010000001">
    <property type="protein sequence ID" value="GAA2018203.1"/>
    <property type="molecule type" value="Genomic_DNA"/>
</dbReference>
<feature type="compositionally biased region" description="Pro residues" evidence="2">
    <location>
        <begin position="301"/>
        <end position="322"/>
    </location>
</feature>
<dbReference type="NCBIfam" id="TIGR01643">
    <property type="entry name" value="YD_repeat_2x"/>
    <property type="match status" value="1"/>
</dbReference>
<feature type="region of interest" description="Disordered" evidence="2">
    <location>
        <begin position="222"/>
        <end position="347"/>
    </location>
</feature>
<accession>A0ABN2TRA8</accession>
<dbReference type="PRINTS" id="PR01217">
    <property type="entry name" value="PRICHEXTENSN"/>
</dbReference>
<feature type="compositionally biased region" description="Pro residues" evidence="2">
    <location>
        <begin position="263"/>
        <end position="292"/>
    </location>
</feature>
<feature type="compositionally biased region" description="Polar residues" evidence="2">
    <location>
        <begin position="12"/>
        <end position="23"/>
    </location>
</feature>
<feature type="domain" description="Teneurin-like YD-shell" evidence="3">
    <location>
        <begin position="66"/>
        <end position="194"/>
    </location>
</feature>
<dbReference type="InterPro" id="IPR006530">
    <property type="entry name" value="YD"/>
</dbReference>
<sequence length="347" mass="35937">MAHTHTDYDSSGRISGTWTSRNSSDTTRVFDTTYCYVTVAAGAPCPVSTATSNPTKGLIQWSQDNLTAARSIYSYDKANRLTGVTNYGGHSYGYSYDANGNRLTATRDGVQTQSLTFNTGNQISTAGYGYDMAGNTTTAPAAGTLTYNGAGQMATQHNTTTDTTYTYAGPGQNELVTRKVTGGDTTKYVYGRNTKHGVPGIDIIIVNGNKTYLDNDPDGTPWGWNYPPGRRATSSSTASAPSSASSTAKATPKPPTATTRTAPSPPSPAPAPSSTPTPTDTPPASTTPPPATPNTALDGTTPPPAAGPPPTPSPAWPTPTKPTPTATPTTTPSTTPTRPASTSQPFL</sequence>
<keyword evidence="1" id="KW-0677">Repeat</keyword>
<feature type="compositionally biased region" description="Low complexity" evidence="2">
    <location>
        <begin position="232"/>
        <end position="262"/>
    </location>
</feature>
<gene>
    <name evidence="4" type="ORF">GCM10009740_02440</name>
</gene>
<evidence type="ECO:0000259" key="3">
    <source>
        <dbReference type="Pfam" id="PF25023"/>
    </source>
</evidence>
<evidence type="ECO:0000313" key="5">
    <source>
        <dbReference type="Proteomes" id="UP001501285"/>
    </source>
</evidence>
<organism evidence="4 5">
    <name type="scientific">Terrabacter terrae</name>
    <dbReference type="NCBI Taxonomy" id="318434"/>
    <lineage>
        <taxon>Bacteria</taxon>
        <taxon>Bacillati</taxon>
        <taxon>Actinomycetota</taxon>
        <taxon>Actinomycetes</taxon>
        <taxon>Micrococcales</taxon>
        <taxon>Intrasporangiaceae</taxon>
        <taxon>Terrabacter</taxon>
    </lineage>
</organism>
<feature type="region of interest" description="Disordered" evidence="2">
    <location>
        <begin position="1"/>
        <end position="23"/>
    </location>
</feature>
<keyword evidence="5" id="KW-1185">Reference proteome</keyword>
<evidence type="ECO:0000256" key="1">
    <source>
        <dbReference type="ARBA" id="ARBA00022737"/>
    </source>
</evidence>
<evidence type="ECO:0000256" key="2">
    <source>
        <dbReference type="SAM" id="MobiDB-lite"/>
    </source>
</evidence>
<dbReference type="InterPro" id="IPR056823">
    <property type="entry name" value="TEN-like_YD-shell"/>
</dbReference>
<protein>
    <recommendedName>
        <fullName evidence="3">Teneurin-like YD-shell domain-containing protein</fullName>
    </recommendedName>
</protein>
<reference evidence="4 5" key="1">
    <citation type="journal article" date="2019" name="Int. J. Syst. Evol. Microbiol.">
        <title>The Global Catalogue of Microorganisms (GCM) 10K type strain sequencing project: providing services to taxonomists for standard genome sequencing and annotation.</title>
        <authorList>
            <consortium name="The Broad Institute Genomics Platform"/>
            <consortium name="The Broad Institute Genome Sequencing Center for Infectious Disease"/>
            <person name="Wu L."/>
            <person name="Ma J."/>
        </authorList>
    </citation>
    <scope>NUCLEOTIDE SEQUENCE [LARGE SCALE GENOMIC DNA]</scope>
    <source>
        <strain evidence="4 5">JCM 14283</strain>
    </source>
</reference>